<feature type="chain" id="PRO_5045883652" evidence="2">
    <location>
        <begin position="23"/>
        <end position="134"/>
    </location>
</feature>
<comment type="caution">
    <text evidence="3">The sequence shown here is derived from an EMBL/GenBank/DDBJ whole genome shotgun (WGS) entry which is preliminary data.</text>
</comment>
<accession>A0ABU5YR94</accession>
<dbReference type="RefSeq" id="WP_224861553.1">
    <property type="nucleotide sequence ID" value="NZ_JAYJJS010000026.1"/>
</dbReference>
<dbReference type="EMBL" id="JAYJJT010000022">
    <property type="protein sequence ID" value="MEB3051494.1"/>
    <property type="molecule type" value="Genomic_DNA"/>
</dbReference>
<dbReference type="PROSITE" id="PS51318">
    <property type="entry name" value="TAT"/>
    <property type="match status" value="1"/>
</dbReference>
<organism evidence="3 4">
    <name type="scientific">[Mycobacterium] zoologicum</name>
    <dbReference type="NCBI Taxonomy" id="2872311"/>
    <lineage>
        <taxon>Bacteria</taxon>
        <taxon>Bacillati</taxon>
        <taxon>Actinomycetota</taxon>
        <taxon>Actinomycetes</taxon>
        <taxon>Mycobacteriales</taxon>
        <taxon>Mycobacteriaceae</taxon>
        <taxon>Mycolicibacter</taxon>
    </lineage>
</organism>
<sequence>MPGKRRVTLLLAAVATAGAALAVVPTAVAPQAHAGICPGVLGPVFVPGPCGPGLLGALVNDAVVGATAGAVGGAIDAPRGTRHAQTDDIAAQQSAGLPPCYTPSGQPFYTAAGEPCPAGMDHPPAGKSEPAPKT</sequence>
<name>A0ABU5YR94_9MYCO</name>
<proteinExistence type="predicted"/>
<feature type="region of interest" description="Disordered" evidence="1">
    <location>
        <begin position="75"/>
        <end position="134"/>
    </location>
</feature>
<evidence type="ECO:0000313" key="3">
    <source>
        <dbReference type="EMBL" id="MEB3051494.1"/>
    </source>
</evidence>
<gene>
    <name evidence="3" type="ORF">KV112_17415</name>
</gene>
<keyword evidence="4" id="KW-1185">Reference proteome</keyword>
<reference evidence="3 4" key="1">
    <citation type="submission" date="2023-12" db="EMBL/GenBank/DDBJ databases">
        <title>Description of new species of Mycobacterium terrae complex isolated from sewage at the Sao Paulo Zoological Park Foundation in Brazil.</title>
        <authorList>
            <person name="Romagnoli C.L."/>
            <person name="Conceicao E.C."/>
            <person name="Machado E."/>
            <person name="Barreto L.B.P.F."/>
            <person name="Sharma A."/>
            <person name="Silva N.M."/>
            <person name="Marques L.E."/>
            <person name="Juliana M.A."/>
            <person name="Lourenco M.C.S."/>
            <person name="Digiampietri L.A."/>
            <person name="Suffys P.N."/>
            <person name="Viana-Niero C."/>
        </authorList>
    </citation>
    <scope>NUCLEOTIDE SEQUENCE [LARGE SCALE GENOMIC DNA]</scope>
    <source>
        <strain evidence="3 4">MYC123</strain>
    </source>
</reference>
<feature type="signal peptide" evidence="2">
    <location>
        <begin position="1"/>
        <end position="22"/>
    </location>
</feature>
<keyword evidence="2" id="KW-0732">Signal</keyword>
<evidence type="ECO:0000313" key="4">
    <source>
        <dbReference type="Proteomes" id="UP001299046"/>
    </source>
</evidence>
<dbReference type="InterPro" id="IPR006311">
    <property type="entry name" value="TAT_signal"/>
</dbReference>
<protein>
    <submittedName>
        <fullName evidence="3">Uncharacterized protein</fullName>
    </submittedName>
</protein>
<evidence type="ECO:0000256" key="1">
    <source>
        <dbReference type="SAM" id="MobiDB-lite"/>
    </source>
</evidence>
<dbReference type="Proteomes" id="UP001299046">
    <property type="component" value="Unassembled WGS sequence"/>
</dbReference>
<evidence type="ECO:0000256" key="2">
    <source>
        <dbReference type="SAM" id="SignalP"/>
    </source>
</evidence>